<dbReference type="SMART" id="SM00388">
    <property type="entry name" value="HisKA"/>
    <property type="match status" value="1"/>
</dbReference>
<keyword evidence="6" id="KW-0808">Transferase</keyword>
<protein>
    <recommendedName>
        <fullName evidence="3">histidine kinase</fullName>
        <ecNumber evidence="3">2.7.13.3</ecNumber>
    </recommendedName>
</protein>
<evidence type="ECO:0000256" key="4">
    <source>
        <dbReference type="ARBA" id="ARBA00022475"/>
    </source>
</evidence>
<dbReference type="SUPFAM" id="SSF47384">
    <property type="entry name" value="Homodimeric domain of signal transducing histidine kinase"/>
    <property type="match status" value="1"/>
</dbReference>
<evidence type="ECO:0000256" key="2">
    <source>
        <dbReference type="ARBA" id="ARBA00004651"/>
    </source>
</evidence>
<evidence type="ECO:0000256" key="14">
    <source>
        <dbReference type="SAM" id="Phobius"/>
    </source>
</evidence>
<accession>A0ABS7KU40</accession>
<keyword evidence="10" id="KW-0067">ATP-binding</keyword>
<keyword evidence="12" id="KW-0902">Two-component regulatory system</keyword>
<evidence type="ECO:0000256" key="11">
    <source>
        <dbReference type="ARBA" id="ARBA00022989"/>
    </source>
</evidence>
<dbReference type="PANTHER" id="PTHR45528:SF1">
    <property type="entry name" value="SENSOR HISTIDINE KINASE CPXA"/>
    <property type="match status" value="1"/>
</dbReference>
<keyword evidence="17" id="KW-1185">Reference proteome</keyword>
<keyword evidence="11 14" id="KW-1133">Transmembrane helix</keyword>
<feature type="transmembrane region" description="Helical" evidence="14">
    <location>
        <begin position="237"/>
        <end position="256"/>
    </location>
</feature>
<keyword evidence="7 14" id="KW-0812">Transmembrane</keyword>
<dbReference type="InterPro" id="IPR036097">
    <property type="entry name" value="HisK_dim/P_sf"/>
</dbReference>
<feature type="domain" description="Histidine kinase" evidence="15">
    <location>
        <begin position="510"/>
        <end position="722"/>
    </location>
</feature>
<dbReference type="CDD" id="cd00082">
    <property type="entry name" value="HisKA"/>
    <property type="match status" value="1"/>
</dbReference>
<evidence type="ECO:0000256" key="1">
    <source>
        <dbReference type="ARBA" id="ARBA00000085"/>
    </source>
</evidence>
<feature type="transmembrane region" description="Helical" evidence="14">
    <location>
        <begin position="318"/>
        <end position="337"/>
    </location>
</feature>
<dbReference type="RefSeq" id="WP_221858886.1">
    <property type="nucleotide sequence ID" value="NZ_JAIKTU010000002.1"/>
</dbReference>
<evidence type="ECO:0000313" key="16">
    <source>
        <dbReference type="EMBL" id="MBY0754336.1"/>
    </source>
</evidence>
<comment type="caution">
    <text evidence="16">The sequence shown here is derived from an EMBL/GenBank/DDBJ whole genome shotgun (WGS) entry which is preliminary data.</text>
</comment>
<dbReference type="InterPro" id="IPR003594">
    <property type="entry name" value="HATPase_dom"/>
</dbReference>
<evidence type="ECO:0000256" key="8">
    <source>
        <dbReference type="ARBA" id="ARBA00022741"/>
    </source>
</evidence>
<evidence type="ECO:0000259" key="15">
    <source>
        <dbReference type="PROSITE" id="PS50109"/>
    </source>
</evidence>
<dbReference type="PROSITE" id="PS50109">
    <property type="entry name" value="HIS_KIN"/>
    <property type="match status" value="1"/>
</dbReference>
<evidence type="ECO:0000256" key="10">
    <source>
        <dbReference type="ARBA" id="ARBA00022840"/>
    </source>
</evidence>
<dbReference type="InterPro" id="IPR005467">
    <property type="entry name" value="His_kinase_dom"/>
</dbReference>
<dbReference type="SMART" id="SM00387">
    <property type="entry name" value="HATPase_c"/>
    <property type="match status" value="1"/>
</dbReference>
<evidence type="ECO:0000256" key="5">
    <source>
        <dbReference type="ARBA" id="ARBA00022553"/>
    </source>
</evidence>
<dbReference type="Pfam" id="PF00512">
    <property type="entry name" value="HisKA"/>
    <property type="match status" value="1"/>
</dbReference>
<dbReference type="Pfam" id="PF02518">
    <property type="entry name" value="HATPase_c"/>
    <property type="match status" value="1"/>
</dbReference>
<gene>
    <name evidence="16" type="ORF">K5V21_02595</name>
</gene>
<comment type="subcellular location">
    <subcellularLocation>
        <location evidence="2">Cell membrane</location>
        <topology evidence="2">Multi-pass membrane protein</topology>
    </subcellularLocation>
</comment>
<evidence type="ECO:0000256" key="3">
    <source>
        <dbReference type="ARBA" id="ARBA00012438"/>
    </source>
</evidence>
<dbReference type="GO" id="GO:0016301">
    <property type="term" value="F:kinase activity"/>
    <property type="evidence" value="ECO:0007669"/>
    <property type="project" value="UniProtKB-KW"/>
</dbReference>
<feature type="transmembrane region" description="Helical" evidence="14">
    <location>
        <begin position="20"/>
        <end position="37"/>
    </location>
</feature>
<evidence type="ECO:0000256" key="12">
    <source>
        <dbReference type="ARBA" id="ARBA00023012"/>
    </source>
</evidence>
<feature type="transmembrane region" description="Helical" evidence="14">
    <location>
        <begin position="277"/>
        <end position="298"/>
    </location>
</feature>
<dbReference type="EMBL" id="JAIKTU010000002">
    <property type="protein sequence ID" value="MBY0754336.1"/>
    <property type="molecule type" value="Genomic_DNA"/>
</dbReference>
<dbReference type="InterPro" id="IPR050398">
    <property type="entry name" value="HssS/ArlS-like"/>
</dbReference>
<keyword evidence="9 16" id="KW-0418">Kinase</keyword>
<keyword evidence="8" id="KW-0547">Nucleotide-binding</keyword>
<name>A0ABS7KU40_CLOSR</name>
<dbReference type="Proteomes" id="UP001299068">
    <property type="component" value="Unassembled WGS sequence"/>
</dbReference>
<evidence type="ECO:0000256" key="13">
    <source>
        <dbReference type="ARBA" id="ARBA00023136"/>
    </source>
</evidence>
<evidence type="ECO:0000313" key="17">
    <source>
        <dbReference type="Proteomes" id="UP001299068"/>
    </source>
</evidence>
<feature type="transmembrane region" description="Helical" evidence="14">
    <location>
        <begin position="420"/>
        <end position="439"/>
    </location>
</feature>
<keyword evidence="4" id="KW-1003">Cell membrane</keyword>
<sequence length="722" mass="84239">MKKFNNKLEKFNDKKKISAIILSLIMIVSIGLCMMYPKINEEYRSNFDNFNRNEKFYEKIYGSMYSSYFWTLGSKVDENTDEVEEVKYDILVKDKYKYYANFIEEFNNSLFPEWKEYLNDYMMGSYSINKVNDVHGGSGISGIVELLYNNEDKRFGKINFDFYVIMDFDKNGNLTITDIWGDTEENFKRNIKLASEKSRIPSHYLEPIKDATVAFGVPRGVYYKNSAIEQAINSESFIYISIPLVILILLAIFIPYKLLKKIIGFKIFKKLPFEINILLTVFILFLIIQAPSSIMLKTIEDTFVFSSYLSVSDETKNIFVYIANIAYWFMCFTYIFYEIIYIKYIFKEGVKRYFKQNIFLVKFFSTLNKGLGKLFKYARNIDLREKNNKKILTMVVINFIIIFMSFCIVVIGAYTFGGGGYLITLLTFLIYLVIMFIILKRSEKKIQSNYKILLRQTNEMSSGNLDFKVDEDLGIFNELKDELQKIQGGFKKAVDEEVKSQNMKTELISNVSHDLKTPLTSIISYVDLLKSEKDEEKKKQYIETLDKKSQRLKALIEDLFEMSKASSGNINLNIIEVNIISLIKQTMIELNDKIKDSTIKFKFSYSEEKIILPLDSQRTFRVFENLILNITKYSMKNSRAYIDVIKREDKVQITLRNISENELDFGEEEIVERFVRGDRSRNTEGSGLGLAIAKSFVELQGGTFNIRLDGDLFKVTITFKID</sequence>
<dbReference type="SUPFAM" id="SSF55874">
    <property type="entry name" value="ATPase domain of HSP90 chaperone/DNA topoisomerase II/histidine kinase"/>
    <property type="match status" value="1"/>
</dbReference>
<organism evidence="16 17">
    <name type="scientific">Clostridium sardiniense</name>
    <name type="common">Clostridium absonum</name>
    <dbReference type="NCBI Taxonomy" id="29369"/>
    <lineage>
        <taxon>Bacteria</taxon>
        <taxon>Bacillati</taxon>
        <taxon>Bacillota</taxon>
        <taxon>Clostridia</taxon>
        <taxon>Eubacteriales</taxon>
        <taxon>Clostridiaceae</taxon>
        <taxon>Clostridium</taxon>
    </lineage>
</organism>
<proteinExistence type="predicted"/>
<dbReference type="InterPro" id="IPR003661">
    <property type="entry name" value="HisK_dim/P_dom"/>
</dbReference>
<evidence type="ECO:0000256" key="6">
    <source>
        <dbReference type="ARBA" id="ARBA00022679"/>
    </source>
</evidence>
<comment type="catalytic activity">
    <reaction evidence="1">
        <text>ATP + protein L-histidine = ADP + protein N-phospho-L-histidine.</text>
        <dbReference type="EC" id="2.7.13.3"/>
    </reaction>
</comment>
<keyword evidence="5" id="KW-0597">Phosphoprotein</keyword>
<reference evidence="16 17" key="1">
    <citation type="journal article" date="2021" name="Cell Host Microbe">
        <title>in vivo commensal control of Clostridioides difficile virulence.</title>
        <authorList>
            <person name="Girinathan B.P."/>
            <person name="Dibenedetto N."/>
            <person name="Worley J.N."/>
            <person name="Peltier J."/>
            <person name="Arrieta-Ortiz M.L."/>
            <person name="Rupa Christinal Immanuel S."/>
            <person name="Lavin R."/>
            <person name="Delaney M.L."/>
            <person name="Cummins C."/>
            <person name="Hoffmann M."/>
            <person name="Luo Y."/>
            <person name="Gonzalez-Escalona N."/>
            <person name="Allard M."/>
            <person name="Onderdonk A.B."/>
            <person name="Gerber G.K."/>
            <person name="Sonenshein A.L."/>
            <person name="Baliga N."/>
            <person name="Dupuy B."/>
            <person name="Bry L."/>
        </authorList>
    </citation>
    <scope>NUCLEOTIDE SEQUENCE [LARGE SCALE GENOMIC DNA]</scope>
    <source>
        <strain evidence="16 17">DSM 599</strain>
    </source>
</reference>
<dbReference type="InterPro" id="IPR036890">
    <property type="entry name" value="HATPase_C_sf"/>
</dbReference>
<dbReference type="PANTHER" id="PTHR45528">
    <property type="entry name" value="SENSOR HISTIDINE KINASE CPXA"/>
    <property type="match status" value="1"/>
</dbReference>
<keyword evidence="13 14" id="KW-0472">Membrane</keyword>
<feature type="transmembrane region" description="Helical" evidence="14">
    <location>
        <begin position="391"/>
        <end position="414"/>
    </location>
</feature>
<dbReference type="Gene3D" id="1.10.287.130">
    <property type="match status" value="1"/>
</dbReference>
<dbReference type="Gene3D" id="3.30.565.10">
    <property type="entry name" value="Histidine kinase-like ATPase, C-terminal domain"/>
    <property type="match status" value="1"/>
</dbReference>
<evidence type="ECO:0000256" key="7">
    <source>
        <dbReference type="ARBA" id="ARBA00022692"/>
    </source>
</evidence>
<evidence type="ECO:0000256" key="9">
    <source>
        <dbReference type="ARBA" id="ARBA00022777"/>
    </source>
</evidence>
<dbReference type="EC" id="2.7.13.3" evidence="3"/>